<proteinExistence type="predicted"/>
<organism evidence="2 3">
    <name type="scientific">Psychroflexus salis</name>
    <dbReference type="NCBI Taxonomy" id="1526574"/>
    <lineage>
        <taxon>Bacteria</taxon>
        <taxon>Pseudomonadati</taxon>
        <taxon>Bacteroidota</taxon>
        <taxon>Flavobacteriia</taxon>
        <taxon>Flavobacteriales</taxon>
        <taxon>Flavobacteriaceae</taxon>
        <taxon>Psychroflexus</taxon>
    </lineage>
</organism>
<keyword evidence="3" id="KW-1185">Reference proteome</keyword>
<dbReference type="RefSeq" id="WP_188406701.1">
    <property type="nucleotide sequence ID" value="NZ_BMGL01000011.1"/>
</dbReference>
<evidence type="ECO:0000256" key="1">
    <source>
        <dbReference type="SAM" id="Phobius"/>
    </source>
</evidence>
<dbReference type="AlphaFoldDB" id="A0A916ZY56"/>
<feature type="transmembrane region" description="Helical" evidence="1">
    <location>
        <begin position="103"/>
        <end position="126"/>
    </location>
</feature>
<keyword evidence="1" id="KW-0472">Membrane</keyword>
<gene>
    <name evidence="2" type="ORF">GCM10010831_19860</name>
</gene>
<evidence type="ECO:0000313" key="3">
    <source>
        <dbReference type="Proteomes" id="UP000599688"/>
    </source>
</evidence>
<feature type="transmembrane region" description="Helical" evidence="1">
    <location>
        <begin position="38"/>
        <end position="58"/>
    </location>
</feature>
<feature type="transmembrane region" description="Helical" evidence="1">
    <location>
        <begin position="138"/>
        <end position="162"/>
    </location>
</feature>
<protein>
    <recommendedName>
        <fullName evidence="4">PAP2 superfamily protein</fullName>
    </recommendedName>
</protein>
<evidence type="ECO:0008006" key="4">
    <source>
        <dbReference type="Google" id="ProtNLM"/>
    </source>
</evidence>
<keyword evidence="1" id="KW-0812">Transmembrane</keyword>
<accession>A0A916ZY56</accession>
<name>A0A916ZY56_9FLAO</name>
<reference evidence="2 3" key="1">
    <citation type="journal article" date="2014" name="Int. J. Syst. Evol. Microbiol.">
        <title>Complete genome sequence of Corynebacterium casei LMG S-19264T (=DSM 44701T), isolated from a smear-ripened cheese.</title>
        <authorList>
            <consortium name="US DOE Joint Genome Institute (JGI-PGF)"/>
            <person name="Walter F."/>
            <person name="Albersmeier A."/>
            <person name="Kalinowski J."/>
            <person name="Ruckert C."/>
        </authorList>
    </citation>
    <scope>NUCLEOTIDE SEQUENCE [LARGE SCALE GENOMIC DNA]</scope>
    <source>
        <strain evidence="2 3">CGMCC 1.12925</strain>
    </source>
</reference>
<comment type="caution">
    <text evidence="2">The sequence shown here is derived from an EMBL/GenBank/DDBJ whole genome shotgun (WGS) entry which is preliminary data.</text>
</comment>
<sequence length="201" mass="23083">MKRFLTFGSYFFHPIWLPLAGIMYYFLEAKNLYTPHYIVAQLIAISALTILIPLFFLFTLKKFKLISSYQMPNVKERRLPVLFFTTIAAFIVNFVFQNDVNQVLFYFFSGIFFTGISASILVFFNYKASLHVSGITGLTCFIIAYMVHFYQINLIVLALLIFGIGWVSSSRLHLRAHTGLELVIGALIGAIPQLYFFNLLL</sequence>
<feature type="transmembrane region" description="Helical" evidence="1">
    <location>
        <begin position="79"/>
        <end position="97"/>
    </location>
</feature>
<feature type="transmembrane region" description="Helical" evidence="1">
    <location>
        <begin position="7"/>
        <end position="26"/>
    </location>
</feature>
<dbReference type="Proteomes" id="UP000599688">
    <property type="component" value="Unassembled WGS sequence"/>
</dbReference>
<feature type="transmembrane region" description="Helical" evidence="1">
    <location>
        <begin position="182"/>
        <end position="200"/>
    </location>
</feature>
<evidence type="ECO:0000313" key="2">
    <source>
        <dbReference type="EMBL" id="GGE18722.1"/>
    </source>
</evidence>
<dbReference type="EMBL" id="BMGL01000011">
    <property type="protein sequence ID" value="GGE18722.1"/>
    <property type="molecule type" value="Genomic_DNA"/>
</dbReference>
<keyword evidence="1" id="KW-1133">Transmembrane helix</keyword>